<gene>
    <name evidence="2" type="ORF">AM571_PC01103</name>
</gene>
<evidence type="ECO:0000313" key="3">
    <source>
        <dbReference type="Proteomes" id="UP000185109"/>
    </source>
</evidence>
<geneLocation type="plasmid" evidence="3">
    <name>prsp8c3c</name>
</geneLocation>
<evidence type="ECO:0000313" key="2">
    <source>
        <dbReference type="EMBL" id="APO78838.1"/>
    </source>
</evidence>
<accession>A0A1L5PF73</accession>
<dbReference type="EMBL" id="CP017244">
    <property type="protein sequence ID" value="APO78838.1"/>
    <property type="molecule type" value="Genomic_DNA"/>
</dbReference>
<keyword evidence="1" id="KW-0472">Membrane</keyword>
<sequence>MKHFEEPDADVPLIAFAGLTAAVAAVLLAPLDRRRASIDRHVACEQMVYRDHAAEGGTQ</sequence>
<dbReference type="AlphaFoldDB" id="A0A1L5PF73"/>
<dbReference type="Proteomes" id="UP000185109">
    <property type="component" value="Plasmid pRsp8C3c"/>
</dbReference>
<evidence type="ECO:0000256" key="1">
    <source>
        <dbReference type="SAM" id="Phobius"/>
    </source>
</evidence>
<keyword evidence="1" id="KW-0812">Transmembrane</keyword>
<organism evidence="2 3">
    <name type="scientific">Rhizobium etli 8C-3</name>
    <dbReference type="NCBI Taxonomy" id="538025"/>
    <lineage>
        <taxon>Bacteria</taxon>
        <taxon>Pseudomonadati</taxon>
        <taxon>Pseudomonadota</taxon>
        <taxon>Alphaproteobacteria</taxon>
        <taxon>Hyphomicrobiales</taxon>
        <taxon>Rhizobiaceae</taxon>
        <taxon>Rhizobium/Agrobacterium group</taxon>
        <taxon>Rhizobium</taxon>
    </lineage>
</organism>
<reference evidence="2 3" key="1">
    <citation type="submission" date="2016-09" db="EMBL/GenBank/DDBJ databases">
        <title>The complete genome sequences of Rhizobium gallicum, symbiovars gallicum and phaseoli, symbionts associated to common bean (Phaseolus vulgaris).</title>
        <authorList>
            <person name="Bustos P."/>
            <person name="Santamaria R.I."/>
            <person name="Perez-Carrascal O.M."/>
            <person name="Juarez S."/>
            <person name="Lozano L."/>
            <person name="Martinez-Flores I."/>
            <person name="Martinez-Romero E."/>
            <person name="Cevallos M."/>
            <person name="Romero D."/>
            <person name="Davila G."/>
            <person name="Gonzalez V."/>
        </authorList>
    </citation>
    <scope>NUCLEOTIDE SEQUENCE [LARGE SCALE GENOMIC DNA]</scope>
    <source>
        <strain evidence="2 3">8C-3</strain>
        <plasmid evidence="3">Plasmid prsp8c3c</plasmid>
    </source>
</reference>
<feature type="transmembrane region" description="Helical" evidence="1">
    <location>
        <begin position="12"/>
        <end position="31"/>
    </location>
</feature>
<name>A0A1L5PF73_RHIET</name>
<dbReference type="RefSeq" id="WP_074064645.1">
    <property type="nucleotide sequence ID" value="NZ_CP017244.1"/>
</dbReference>
<proteinExistence type="predicted"/>
<keyword evidence="2" id="KW-0614">Plasmid</keyword>
<protein>
    <submittedName>
        <fullName evidence="2">Uncharacterized protein</fullName>
    </submittedName>
</protein>
<keyword evidence="1" id="KW-1133">Transmembrane helix</keyword>